<accession>A0AAD8Y9V4</accession>
<dbReference type="PANTHER" id="PTHR13439">
    <property type="entry name" value="CT120 PROTEIN"/>
    <property type="match status" value="1"/>
</dbReference>
<feature type="transmembrane region" description="Helical" evidence="5">
    <location>
        <begin position="269"/>
        <end position="290"/>
    </location>
</feature>
<dbReference type="AlphaFoldDB" id="A0AAD8Y9V4"/>
<keyword evidence="8" id="KW-1185">Reference proteome</keyword>
<dbReference type="GO" id="GO:0071709">
    <property type="term" value="P:membrane assembly"/>
    <property type="evidence" value="ECO:0007669"/>
    <property type="project" value="TreeGrafter"/>
</dbReference>
<evidence type="ECO:0000256" key="5">
    <source>
        <dbReference type="SAM" id="Phobius"/>
    </source>
</evidence>
<evidence type="ECO:0000313" key="8">
    <source>
        <dbReference type="Proteomes" id="UP001224775"/>
    </source>
</evidence>
<protein>
    <recommendedName>
        <fullName evidence="6">TLC domain-containing protein</fullName>
    </recommendedName>
</protein>
<dbReference type="EMBL" id="JATAAI010000011">
    <property type="protein sequence ID" value="KAK1742313.1"/>
    <property type="molecule type" value="Genomic_DNA"/>
</dbReference>
<organism evidence="7 8">
    <name type="scientific">Skeletonema marinoi</name>
    <dbReference type="NCBI Taxonomy" id="267567"/>
    <lineage>
        <taxon>Eukaryota</taxon>
        <taxon>Sar</taxon>
        <taxon>Stramenopiles</taxon>
        <taxon>Ochrophyta</taxon>
        <taxon>Bacillariophyta</taxon>
        <taxon>Coscinodiscophyceae</taxon>
        <taxon>Thalassiosirophycidae</taxon>
        <taxon>Thalassiosirales</taxon>
        <taxon>Skeletonemataceae</taxon>
        <taxon>Skeletonema</taxon>
        <taxon>Skeletonema marinoi-dohrnii complex</taxon>
    </lineage>
</organism>
<gene>
    <name evidence="7" type="ORF">QTG54_006878</name>
</gene>
<dbReference type="GO" id="GO:0007009">
    <property type="term" value="P:plasma membrane organization"/>
    <property type="evidence" value="ECO:0007669"/>
    <property type="project" value="TreeGrafter"/>
</dbReference>
<feature type="transmembrane region" description="Helical" evidence="5">
    <location>
        <begin position="219"/>
        <end position="238"/>
    </location>
</feature>
<evidence type="ECO:0000256" key="2">
    <source>
        <dbReference type="ARBA" id="ARBA00022692"/>
    </source>
</evidence>
<dbReference type="GO" id="GO:0055091">
    <property type="term" value="P:phospholipid homeostasis"/>
    <property type="evidence" value="ECO:0007669"/>
    <property type="project" value="TreeGrafter"/>
</dbReference>
<feature type="transmembrane region" description="Helical" evidence="5">
    <location>
        <begin position="138"/>
        <end position="157"/>
    </location>
</feature>
<feature type="transmembrane region" description="Helical" evidence="5">
    <location>
        <begin position="163"/>
        <end position="185"/>
    </location>
</feature>
<sequence>MDAIQNPLIDTATTLSTHYLPLTPIAVLIGVTCLVAQIFLTLLLDKRIFPRKWQGPWNDLPGFTAHQLIAFPSMCILTYYGMRDWFYNPDKEVGNETSYDRVFGETNLSDIPLAIGSGAILIWDTPTSLLVPALQDPLMLFHHVGMFLVAATMSGAFSGGKMIGYYYACYYFGVIEISSIPLTYVDVFHPKYKYYFEWLNHKKNVNRPVMKVIQGVNELCRIVFAILFLIFRGVYFPYVTFKGTIPDLWHAYNDETKQLPDGVPMWTGYFLICFVSLFALLQCYWGMLILKQIYKMVVPGDSGKKKKKKKSN</sequence>
<evidence type="ECO:0000313" key="7">
    <source>
        <dbReference type="EMBL" id="KAK1742313.1"/>
    </source>
</evidence>
<evidence type="ECO:0000256" key="1">
    <source>
        <dbReference type="ARBA" id="ARBA00004141"/>
    </source>
</evidence>
<dbReference type="InterPro" id="IPR050846">
    <property type="entry name" value="TLCD"/>
</dbReference>
<proteinExistence type="predicted"/>
<feature type="domain" description="TLC" evidence="6">
    <location>
        <begin position="73"/>
        <end position="291"/>
    </location>
</feature>
<keyword evidence="2 5" id="KW-0812">Transmembrane</keyword>
<comment type="caution">
    <text evidence="7">The sequence shown here is derived from an EMBL/GenBank/DDBJ whole genome shotgun (WGS) entry which is preliminary data.</text>
</comment>
<evidence type="ECO:0000256" key="4">
    <source>
        <dbReference type="ARBA" id="ARBA00023136"/>
    </source>
</evidence>
<comment type="subcellular location">
    <subcellularLocation>
        <location evidence="1">Membrane</location>
        <topology evidence="1">Multi-pass membrane protein</topology>
    </subcellularLocation>
</comment>
<dbReference type="Pfam" id="PF03798">
    <property type="entry name" value="TRAM_LAG1_CLN8"/>
    <property type="match status" value="1"/>
</dbReference>
<dbReference type="GO" id="GO:0005886">
    <property type="term" value="C:plasma membrane"/>
    <property type="evidence" value="ECO:0007669"/>
    <property type="project" value="TreeGrafter"/>
</dbReference>
<feature type="transmembrane region" description="Helical" evidence="5">
    <location>
        <begin position="25"/>
        <end position="44"/>
    </location>
</feature>
<keyword evidence="4 5" id="KW-0472">Membrane</keyword>
<name>A0AAD8Y9V4_9STRA</name>
<keyword evidence="3 5" id="KW-1133">Transmembrane helix</keyword>
<reference evidence="7" key="1">
    <citation type="submission" date="2023-06" db="EMBL/GenBank/DDBJ databases">
        <title>Survivors Of The Sea: Transcriptome response of Skeletonema marinoi to long-term dormancy.</title>
        <authorList>
            <person name="Pinder M.I.M."/>
            <person name="Kourtchenko O."/>
            <person name="Robertson E.K."/>
            <person name="Larsson T."/>
            <person name="Maumus F."/>
            <person name="Osuna-Cruz C.M."/>
            <person name="Vancaester E."/>
            <person name="Stenow R."/>
            <person name="Vandepoele K."/>
            <person name="Ploug H."/>
            <person name="Bruchert V."/>
            <person name="Godhe A."/>
            <person name="Topel M."/>
        </authorList>
    </citation>
    <scope>NUCLEOTIDE SEQUENCE</scope>
    <source>
        <strain evidence="7">R05AC</strain>
    </source>
</reference>
<dbReference type="PANTHER" id="PTHR13439:SF4">
    <property type="entry name" value="TLC DOMAIN-CONTAINING PROTEIN"/>
    <property type="match status" value="1"/>
</dbReference>
<dbReference type="GO" id="GO:0097035">
    <property type="term" value="P:regulation of membrane lipid distribution"/>
    <property type="evidence" value="ECO:0007669"/>
    <property type="project" value="TreeGrafter"/>
</dbReference>
<dbReference type="InterPro" id="IPR006634">
    <property type="entry name" value="TLC-dom"/>
</dbReference>
<evidence type="ECO:0000256" key="3">
    <source>
        <dbReference type="ARBA" id="ARBA00022989"/>
    </source>
</evidence>
<dbReference type="Proteomes" id="UP001224775">
    <property type="component" value="Unassembled WGS sequence"/>
</dbReference>
<evidence type="ECO:0000259" key="6">
    <source>
        <dbReference type="Pfam" id="PF03798"/>
    </source>
</evidence>